<dbReference type="AlphaFoldDB" id="K5WVB7"/>
<evidence type="ECO:0000256" key="1">
    <source>
        <dbReference type="SAM" id="MobiDB-lite"/>
    </source>
</evidence>
<keyword evidence="3" id="KW-1185">Reference proteome</keyword>
<dbReference type="RefSeq" id="XP_007334672.1">
    <property type="nucleotide sequence ID" value="XM_007334610.1"/>
</dbReference>
<gene>
    <name evidence="2" type="ORF">AGABI1DRAFT_116786</name>
</gene>
<feature type="compositionally biased region" description="Polar residues" evidence="1">
    <location>
        <begin position="1"/>
        <end position="15"/>
    </location>
</feature>
<dbReference type="GeneID" id="18825244"/>
<dbReference type="KEGG" id="abp:AGABI1DRAFT116786"/>
<evidence type="ECO:0000313" key="2">
    <source>
        <dbReference type="EMBL" id="EKM74718.1"/>
    </source>
</evidence>
<organism evidence="2 3">
    <name type="scientific">Agaricus bisporus var. burnettii (strain JB137-S8 / ATCC MYA-4627 / FGSC 10392)</name>
    <name type="common">White button mushroom</name>
    <dbReference type="NCBI Taxonomy" id="597362"/>
    <lineage>
        <taxon>Eukaryota</taxon>
        <taxon>Fungi</taxon>
        <taxon>Dikarya</taxon>
        <taxon>Basidiomycota</taxon>
        <taxon>Agaricomycotina</taxon>
        <taxon>Agaricomycetes</taxon>
        <taxon>Agaricomycetidae</taxon>
        <taxon>Agaricales</taxon>
        <taxon>Agaricineae</taxon>
        <taxon>Agaricaceae</taxon>
        <taxon>Agaricus</taxon>
    </lineage>
</organism>
<dbReference type="Proteomes" id="UP000008493">
    <property type="component" value="Unassembled WGS sequence"/>
</dbReference>
<proteinExistence type="predicted"/>
<dbReference type="HOGENOM" id="CLU_2432745_0_0_1"/>
<sequence length="91" mass="9896">MSQLQDNQAGPSQTLVGPGDDAAPQGSATGIEAAPPNNPGDGQPRQRQRLEQPPPETDHDRSLKSRTPRLISLFKSLSLKAQLEWNKGREE</sequence>
<name>K5WVB7_AGABU</name>
<accession>K5WVB7</accession>
<dbReference type="InParanoid" id="K5WVB7"/>
<dbReference type="EMBL" id="JH971430">
    <property type="protein sequence ID" value="EKM74718.1"/>
    <property type="molecule type" value="Genomic_DNA"/>
</dbReference>
<feature type="region of interest" description="Disordered" evidence="1">
    <location>
        <begin position="1"/>
        <end position="68"/>
    </location>
</feature>
<feature type="non-terminal residue" evidence="2">
    <location>
        <position position="91"/>
    </location>
</feature>
<reference evidence="3" key="1">
    <citation type="journal article" date="2012" name="Proc. Natl. Acad. Sci. U.S.A.">
        <title>Genome sequence of the button mushroom Agaricus bisporus reveals mechanisms governing adaptation to a humic-rich ecological niche.</title>
        <authorList>
            <person name="Morin E."/>
            <person name="Kohler A."/>
            <person name="Baker A.R."/>
            <person name="Foulongne-Oriol M."/>
            <person name="Lombard V."/>
            <person name="Nagy L.G."/>
            <person name="Ohm R.A."/>
            <person name="Patyshakuliyeva A."/>
            <person name="Brun A."/>
            <person name="Aerts A.L."/>
            <person name="Bailey A.M."/>
            <person name="Billette C."/>
            <person name="Coutinho P.M."/>
            <person name="Deakin G."/>
            <person name="Doddapaneni H."/>
            <person name="Floudas D."/>
            <person name="Grimwood J."/>
            <person name="Hilden K."/>
            <person name="Kuees U."/>
            <person name="LaButti K.M."/>
            <person name="Lapidus A."/>
            <person name="Lindquist E.A."/>
            <person name="Lucas S.M."/>
            <person name="Murat C."/>
            <person name="Riley R.W."/>
            <person name="Salamov A.A."/>
            <person name="Schmutz J."/>
            <person name="Subramanian V."/>
            <person name="Woesten H.A.B."/>
            <person name="Xu J."/>
            <person name="Eastwood D.C."/>
            <person name="Foster G.D."/>
            <person name="Sonnenberg A.S."/>
            <person name="Cullen D."/>
            <person name="de Vries R.P."/>
            <person name="Lundell T."/>
            <person name="Hibbett D.S."/>
            <person name="Henrissat B."/>
            <person name="Burton K.S."/>
            <person name="Kerrigan R.W."/>
            <person name="Challen M.P."/>
            <person name="Grigoriev I.V."/>
            <person name="Martin F."/>
        </authorList>
    </citation>
    <scope>NUCLEOTIDE SEQUENCE [LARGE SCALE GENOMIC DNA]</scope>
    <source>
        <strain evidence="3">JB137-S8 / ATCC MYA-4627 / FGSC 10392</strain>
    </source>
</reference>
<protein>
    <submittedName>
        <fullName evidence="2">Uncharacterized protein</fullName>
    </submittedName>
</protein>
<evidence type="ECO:0000313" key="3">
    <source>
        <dbReference type="Proteomes" id="UP000008493"/>
    </source>
</evidence>